<evidence type="ECO:0000313" key="1">
    <source>
        <dbReference type="EMBL" id="MPM50644.1"/>
    </source>
</evidence>
<protein>
    <submittedName>
        <fullName evidence="1">Uncharacterized protein</fullName>
    </submittedName>
</protein>
<accession>A0A645ALY4</accession>
<organism evidence="1">
    <name type="scientific">bioreactor metagenome</name>
    <dbReference type="NCBI Taxonomy" id="1076179"/>
    <lineage>
        <taxon>unclassified sequences</taxon>
        <taxon>metagenomes</taxon>
        <taxon>ecological metagenomes</taxon>
    </lineage>
</organism>
<gene>
    <name evidence="1" type="ORF">SDC9_97386</name>
</gene>
<comment type="caution">
    <text evidence="1">The sequence shown here is derived from an EMBL/GenBank/DDBJ whole genome shotgun (WGS) entry which is preliminary data.</text>
</comment>
<proteinExistence type="predicted"/>
<name>A0A645ALY4_9ZZZZ</name>
<sequence>MKTVCHAVEIDKSAGNSRDLSAPLRQLPDEVIRLRHDLFHRNQRALHLAHGDFVDAFFRGVERFFKILLVVHTVAHDLAARANQRALCAFCFDDGGIMLHVCRRGHKRDKVGQICHPARDVELAVPL</sequence>
<reference evidence="1" key="1">
    <citation type="submission" date="2019-08" db="EMBL/GenBank/DDBJ databases">
        <authorList>
            <person name="Kucharzyk K."/>
            <person name="Murdoch R.W."/>
            <person name="Higgins S."/>
            <person name="Loffler F."/>
        </authorList>
    </citation>
    <scope>NUCLEOTIDE SEQUENCE</scope>
</reference>
<dbReference type="AlphaFoldDB" id="A0A645ALY4"/>
<dbReference type="EMBL" id="VSSQ01013056">
    <property type="protein sequence ID" value="MPM50644.1"/>
    <property type="molecule type" value="Genomic_DNA"/>
</dbReference>